<organism evidence="1">
    <name type="scientific">Flavobacterium sp. WC2416</name>
    <dbReference type="NCBI Taxonomy" id="3234141"/>
    <lineage>
        <taxon>Bacteria</taxon>
        <taxon>Pseudomonadati</taxon>
        <taxon>Bacteroidota</taxon>
        <taxon>Flavobacteriia</taxon>
        <taxon>Flavobacteriales</taxon>
        <taxon>Flavobacteriaceae</taxon>
        <taxon>Flavobacterium</taxon>
    </lineage>
</organism>
<sequence length="150" mass="17277">MKRVELKAYKENESGWKYDTIENKMTSVKDIFCTIQSSESLDLKAPYDGVNYGTLTVRKMNGKTSIIISIMKGQISGGYENEYFKARFDDQKQITFSYLGPADNSTEVIFVENKSKFLKLLRNSKKVLVQIPLYQNGNQILEFNTENLIF</sequence>
<dbReference type="EMBL" id="CP165626">
    <property type="protein sequence ID" value="XDU97224.1"/>
    <property type="molecule type" value="Genomic_DNA"/>
</dbReference>
<name>A0AB39W701_9FLAO</name>
<protein>
    <recommendedName>
        <fullName evidence="2">DUF1349 domain-containing protein</fullName>
    </recommendedName>
</protein>
<gene>
    <name evidence="1" type="ORF">AB3G39_08525</name>
</gene>
<accession>A0AB39W701</accession>
<evidence type="ECO:0008006" key="2">
    <source>
        <dbReference type="Google" id="ProtNLM"/>
    </source>
</evidence>
<dbReference type="AlphaFoldDB" id="A0AB39W701"/>
<dbReference type="RefSeq" id="WP_369769270.1">
    <property type="nucleotide sequence ID" value="NZ_CP165626.1"/>
</dbReference>
<evidence type="ECO:0000313" key="1">
    <source>
        <dbReference type="EMBL" id="XDU97224.1"/>
    </source>
</evidence>
<reference evidence="1" key="1">
    <citation type="submission" date="2024-07" db="EMBL/GenBank/DDBJ databases">
        <authorList>
            <person name="Biller S.J."/>
        </authorList>
    </citation>
    <scope>NUCLEOTIDE SEQUENCE</scope>
    <source>
        <strain evidence="1">WC2416</strain>
    </source>
</reference>
<proteinExistence type="predicted"/>